<keyword evidence="1" id="KW-0732">Signal</keyword>
<feature type="chain" id="PRO_5004588408" evidence="1">
    <location>
        <begin position="21"/>
        <end position="261"/>
    </location>
</feature>
<dbReference type="AlphaFoldDB" id="T1GNU9"/>
<dbReference type="EMBL" id="CAQQ02012907">
    <property type="status" value="NOT_ANNOTATED_CDS"/>
    <property type="molecule type" value="Genomic_DNA"/>
</dbReference>
<dbReference type="HOGENOM" id="CLU_1066676_0_0_1"/>
<accession>T1GNU9</accession>
<dbReference type="EnsemblMetazoa" id="MESCA005260-RA">
    <property type="protein sequence ID" value="MESCA005260-PA"/>
    <property type="gene ID" value="MESCA005260"/>
</dbReference>
<dbReference type="Proteomes" id="UP000015102">
    <property type="component" value="Unassembled WGS sequence"/>
</dbReference>
<feature type="signal peptide" evidence="1">
    <location>
        <begin position="1"/>
        <end position="20"/>
    </location>
</feature>
<dbReference type="EMBL" id="CAQQ02012906">
    <property type="status" value="NOT_ANNOTATED_CDS"/>
    <property type="molecule type" value="Genomic_DNA"/>
</dbReference>
<reference evidence="3" key="1">
    <citation type="submission" date="2013-02" db="EMBL/GenBank/DDBJ databases">
        <authorList>
            <person name="Hughes D."/>
        </authorList>
    </citation>
    <scope>NUCLEOTIDE SEQUENCE</scope>
    <source>
        <strain>Durham</strain>
        <strain evidence="3">NC isolate 2 -- Noor lab</strain>
    </source>
</reference>
<name>T1GNU9_MEGSC</name>
<evidence type="ECO:0000313" key="2">
    <source>
        <dbReference type="EnsemblMetazoa" id="MESCA005260-PA"/>
    </source>
</evidence>
<evidence type="ECO:0000313" key="3">
    <source>
        <dbReference type="Proteomes" id="UP000015102"/>
    </source>
</evidence>
<organism evidence="2 3">
    <name type="scientific">Megaselia scalaris</name>
    <name type="common">Humpbacked fly</name>
    <name type="synonym">Phora scalaris</name>
    <dbReference type="NCBI Taxonomy" id="36166"/>
    <lineage>
        <taxon>Eukaryota</taxon>
        <taxon>Metazoa</taxon>
        <taxon>Ecdysozoa</taxon>
        <taxon>Arthropoda</taxon>
        <taxon>Hexapoda</taxon>
        <taxon>Insecta</taxon>
        <taxon>Pterygota</taxon>
        <taxon>Neoptera</taxon>
        <taxon>Endopterygota</taxon>
        <taxon>Diptera</taxon>
        <taxon>Brachycera</taxon>
        <taxon>Muscomorpha</taxon>
        <taxon>Platypezoidea</taxon>
        <taxon>Phoridae</taxon>
        <taxon>Megaseliini</taxon>
        <taxon>Megaselia</taxon>
    </lineage>
</organism>
<keyword evidence="3" id="KW-1185">Reference proteome</keyword>
<dbReference type="EMBL" id="CAQQ02012908">
    <property type="status" value="NOT_ANNOTATED_CDS"/>
    <property type="molecule type" value="Genomic_DNA"/>
</dbReference>
<evidence type="ECO:0000256" key="1">
    <source>
        <dbReference type="SAM" id="SignalP"/>
    </source>
</evidence>
<reference evidence="2" key="2">
    <citation type="submission" date="2015-06" db="UniProtKB">
        <authorList>
            <consortium name="EnsemblMetazoa"/>
        </authorList>
    </citation>
    <scope>IDENTIFICATION</scope>
</reference>
<protein>
    <submittedName>
        <fullName evidence="2">Uncharacterized protein</fullName>
    </submittedName>
</protein>
<proteinExistence type="predicted"/>
<sequence>MKSLVLVICSLWILQGCVECHNGYFYPKPKYVVTIEPSIEVFSKTIQYEETPVTQGYSQKHYKGHSYAQGHTTTPTKKYDTGHYQGHTAQNIPKSSHVYSSGHYNSSPAHVTSSVHKYRPVQVASSGQKSGHYGSQKSTSGILIHKSVPIYSTGHKSSYNSGHYSPVQSSHNQIATNEKKGYGTYTKNTGHYTPLVQLPSIESTAKTPTTYNMYAPMSIHARQLIMDMGDIKISVPLSSDGITADGEYLLKIPIYNKVTKK</sequence>
<dbReference type="PROSITE" id="PS51257">
    <property type="entry name" value="PROKAR_LIPOPROTEIN"/>
    <property type="match status" value="1"/>
</dbReference>